<dbReference type="Pfam" id="PF23598">
    <property type="entry name" value="LRR_14"/>
    <property type="match status" value="1"/>
</dbReference>
<dbReference type="InterPro" id="IPR055414">
    <property type="entry name" value="LRR_R13L4/SHOC2-like"/>
</dbReference>
<comment type="similarity">
    <text evidence="1">Belongs to the RLP family.</text>
</comment>
<evidence type="ECO:0000313" key="5">
    <source>
        <dbReference type="EMBL" id="WMV40945.1"/>
    </source>
</evidence>
<feature type="non-terminal residue" evidence="5">
    <location>
        <position position="1"/>
    </location>
</feature>
<dbReference type="InterPro" id="IPR032675">
    <property type="entry name" value="LRR_dom_sf"/>
</dbReference>
<reference evidence="5" key="1">
    <citation type="submission" date="2023-08" db="EMBL/GenBank/DDBJ databases">
        <title>A de novo genome assembly of Solanum verrucosum Schlechtendal, a Mexican diploid species geographically isolated from the other diploid A-genome species in potato relatives.</title>
        <authorList>
            <person name="Hosaka K."/>
        </authorList>
    </citation>
    <scope>NUCLEOTIDE SEQUENCE</scope>
    <source>
        <tissue evidence="5">Young leaves</tissue>
    </source>
</reference>
<dbReference type="PROSITE" id="PS51450">
    <property type="entry name" value="LRR"/>
    <property type="match status" value="1"/>
</dbReference>
<dbReference type="Pfam" id="PF00560">
    <property type="entry name" value="LRR_1"/>
    <property type="match status" value="4"/>
</dbReference>
<keyword evidence="6" id="KW-1185">Reference proteome</keyword>
<keyword evidence="3" id="KW-0677">Repeat</keyword>
<evidence type="ECO:0000256" key="2">
    <source>
        <dbReference type="ARBA" id="ARBA00022614"/>
    </source>
</evidence>
<dbReference type="PANTHER" id="PTHR48062:SF6">
    <property type="entry name" value="LEUCINE-RICH REPEAT RECEPTOR PROTEIN KINASE MSL1-LIKE ISOFORM X1"/>
    <property type="match status" value="1"/>
</dbReference>
<dbReference type="EMBL" id="CP133619">
    <property type="protein sequence ID" value="WMV40945.1"/>
    <property type="molecule type" value="Genomic_DNA"/>
</dbReference>
<evidence type="ECO:0000259" key="4">
    <source>
        <dbReference type="Pfam" id="PF23598"/>
    </source>
</evidence>
<evidence type="ECO:0000313" key="6">
    <source>
        <dbReference type="Proteomes" id="UP001234989"/>
    </source>
</evidence>
<dbReference type="InterPro" id="IPR001611">
    <property type="entry name" value="Leu-rich_rpt"/>
</dbReference>
<evidence type="ECO:0000256" key="1">
    <source>
        <dbReference type="ARBA" id="ARBA00009592"/>
    </source>
</evidence>
<feature type="domain" description="Disease resistance R13L4/SHOC-2-like LRR" evidence="4">
    <location>
        <begin position="99"/>
        <end position="316"/>
    </location>
</feature>
<evidence type="ECO:0000256" key="3">
    <source>
        <dbReference type="ARBA" id="ARBA00022737"/>
    </source>
</evidence>
<dbReference type="GO" id="GO:0012505">
    <property type="term" value="C:endomembrane system"/>
    <property type="evidence" value="ECO:0007669"/>
    <property type="project" value="UniProtKB-SubCell"/>
</dbReference>
<dbReference type="PANTHER" id="PTHR48062">
    <property type="entry name" value="RECEPTOR-LIKE PROTEIN 14"/>
    <property type="match status" value="1"/>
</dbReference>
<gene>
    <name evidence="5" type="ORF">MTR67_034330</name>
</gene>
<dbReference type="AlphaFoldDB" id="A0AAF0U7J5"/>
<organism evidence="5 6">
    <name type="scientific">Solanum verrucosum</name>
    <dbReference type="NCBI Taxonomy" id="315347"/>
    <lineage>
        <taxon>Eukaryota</taxon>
        <taxon>Viridiplantae</taxon>
        <taxon>Streptophyta</taxon>
        <taxon>Embryophyta</taxon>
        <taxon>Tracheophyta</taxon>
        <taxon>Spermatophyta</taxon>
        <taxon>Magnoliopsida</taxon>
        <taxon>eudicotyledons</taxon>
        <taxon>Gunneridae</taxon>
        <taxon>Pentapetalae</taxon>
        <taxon>asterids</taxon>
        <taxon>lamiids</taxon>
        <taxon>Solanales</taxon>
        <taxon>Solanaceae</taxon>
        <taxon>Solanoideae</taxon>
        <taxon>Solaneae</taxon>
        <taxon>Solanum</taxon>
    </lineage>
</organism>
<protein>
    <recommendedName>
        <fullName evidence="4">Disease resistance R13L4/SHOC-2-like LRR domain-containing protein</fullName>
    </recommendedName>
</protein>
<dbReference type="GO" id="GO:0005886">
    <property type="term" value="C:plasma membrane"/>
    <property type="evidence" value="ECO:0007669"/>
    <property type="project" value="UniProtKB-SubCell"/>
</dbReference>
<sequence>SNAGGGANSGLRNLEKLHLNYNNFNSTIFSSLKIFPSLKHLNLAANDINGNIEMNDIIALSNLKHLDLWNNNIESFVTTKGSKRMSSLHNLLLGSSNSNSSRVLQSLKSFSSLKSLSYEDNDLTATTTIYALRNLSTVEYLYLTGSSLNDNFLASIGQMTFLKVLNMPFAGNDGTLPNQGWCELKHIEELDFVDNHFEGKLPSCLGNLTSLRWFSLNGNYLRGNIASHSIWSRLTSLEYLDVAYNQFEVPLSFSLFSNYTKLIYLDVNYNTIIPDTEFQNWIPNFQLEFFAIQRCIKLQKLPSFLHYQYDLRILLINGNQLRGNFPTWLLENNTKLAAIYGEYNAFNGPLKLPSSRHLHLEMIDVSNNKLNGHIPKNMSLAFPKLTHLNISQNNLEGPIPSKISGIHLEFLDLSVNILSGEDPGDLAIGSPQLFYLRLSNNKLKGQIFLEEFRPNIFSSLHLNDNNFEGIIPHT</sequence>
<keyword evidence="2" id="KW-0433">Leucine-rich repeat</keyword>
<dbReference type="SUPFAM" id="SSF52058">
    <property type="entry name" value="L domain-like"/>
    <property type="match status" value="2"/>
</dbReference>
<proteinExistence type="inferred from homology"/>
<dbReference type="Gene3D" id="3.80.10.10">
    <property type="entry name" value="Ribonuclease Inhibitor"/>
    <property type="match status" value="4"/>
</dbReference>
<dbReference type="InterPro" id="IPR051502">
    <property type="entry name" value="RLP_Defense_Trigger"/>
</dbReference>
<name>A0AAF0U7J5_SOLVR</name>
<dbReference type="Proteomes" id="UP001234989">
    <property type="component" value="Chromosome 8"/>
</dbReference>
<accession>A0AAF0U7J5</accession>